<dbReference type="PANTHER" id="PTHR46206:SF5">
    <property type="entry name" value="P450, PUTATIVE (EUROFUNG)-RELATED"/>
    <property type="match status" value="1"/>
</dbReference>
<evidence type="ECO:0000256" key="9">
    <source>
        <dbReference type="ARBA" id="ARBA00023002"/>
    </source>
</evidence>
<dbReference type="PRINTS" id="PR00465">
    <property type="entry name" value="EP450IV"/>
</dbReference>
<evidence type="ECO:0000256" key="11">
    <source>
        <dbReference type="ARBA" id="ARBA00023033"/>
    </source>
</evidence>
<comment type="cofactor">
    <cofactor evidence="1 13">
        <name>heme</name>
        <dbReference type="ChEBI" id="CHEBI:30413"/>
    </cofactor>
</comment>
<name>A0A6A5VW05_9PLEO</name>
<evidence type="ECO:0000313" key="15">
    <source>
        <dbReference type="EMBL" id="KAF1993952.1"/>
    </source>
</evidence>
<evidence type="ECO:0000256" key="14">
    <source>
        <dbReference type="SAM" id="Phobius"/>
    </source>
</evidence>
<dbReference type="GO" id="GO:0016705">
    <property type="term" value="F:oxidoreductase activity, acting on paired donors, with incorporation or reduction of molecular oxygen"/>
    <property type="evidence" value="ECO:0007669"/>
    <property type="project" value="InterPro"/>
</dbReference>
<evidence type="ECO:0000256" key="4">
    <source>
        <dbReference type="ARBA" id="ARBA00010617"/>
    </source>
</evidence>
<keyword evidence="16" id="KW-1185">Reference proteome</keyword>
<dbReference type="GO" id="GO:0005506">
    <property type="term" value="F:iron ion binding"/>
    <property type="evidence" value="ECO:0007669"/>
    <property type="project" value="InterPro"/>
</dbReference>
<dbReference type="GO" id="GO:0004497">
    <property type="term" value="F:monooxygenase activity"/>
    <property type="evidence" value="ECO:0007669"/>
    <property type="project" value="UniProtKB-KW"/>
</dbReference>
<dbReference type="CDD" id="cd11041">
    <property type="entry name" value="CYP503A1-like"/>
    <property type="match status" value="1"/>
</dbReference>
<dbReference type="SUPFAM" id="SSF48264">
    <property type="entry name" value="Cytochrome P450"/>
    <property type="match status" value="1"/>
</dbReference>
<evidence type="ECO:0000256" key="6">
    <source>
        <dbReference type="ARBA" id="ARBA00022692"/>
    </source>
</evidence>
<keyword evidence="7 13" id="KW-0479">Metal-binding</keyword>
<sequence>MLQELVHGVAAAFTIGYVSLGLTLFAGVIIWRASILYLIYRNRPREVPITSRSYSVGKWIKNFQFITSAPAQILQASVALGFSSTFAMPSLNEFHVLVAGQQDVEAVCNSDEDVLSFHEAMTDRMQHYYTMWGFKHDGTDPHDNVPIRTVKVLLRKHIPTLRPLIQKKIQDGYSTVIANGHKIDEWTAVSIFQLSKSIVEETNVQVILGDELGSNPECVKAAIRYSIDAVVAAELCRQLPSILTPLIAPMIMSWSGAMSKVAMFIQSTLEKRTQESMENPINNKVYNDCIQWTMESSNTPAQRTTSRLVAQIIGLLLASSHQMSMVLVYVLYALCDHPEFIEPLRQEIAEAMATNPEDPLKEMHLLDSFLTEVSRLHPPDALTVQRKVKKEFTTPSGAIVPPGNLIAIPILAQSRNPQVFVDPDRFDGRRFLLKKDQTQGINAVSRFTDLRQSYLFWGAPRKACPGRWYVSEALKQAMVHLLTHYDFKLKDESLSRFLYWTTAIFPRPDRVILLKRRYY</sequence>
<dbReference type="Gene3D" id="1.10.630.10">
    <property type="entry name" value="Cytochrome P450"/>
    <property type="match status" value="1"/>
</dbReference>
<dbReference type="InterPro" id="IPR001128">
    <property type="entry name" value="Cyt_P450"/>
</dbReference>
<dbReference type="EMBL" id="ML977678">
    <property type="protein sequence ID" value="KAF1993952.1"/>
    <property type="molecule type" value="Genomic_DNA"/>
</dbReference>
<accession>A0A6A5VW05</accession>
<keyword evidence="11" id="KW-0503">Monooxygenase</keyword>
<gene>
    <name evidence="15" type="ORF">P154DRAFT_587489</name>
</gene>
<keyword evidence="5 13" id="KW-0349">Heme</keyword>
<protein>
    <submittedName>
        <fullName evidence="15">Cytochrome P450</fullName>
    </submittedName>
</protein>
<keyword evidence="6 14" id="KW-0812">Transmembrane</keyword>
<evidence type="ECO:0000256" key="3">
    <source>
        <dbReference type="ARBA" id="ARBA00004685"/>
    </source>
</evidence>
<dbReference type="InterPro" id="IPR036396">
    <property type="entry name" value="Cyt_P450_sf"/>
</dbReference>
<keyword evidence="10 13" id="KW-0408">Iron</keyword>
<evidence type="ECO:0000256" key="7">
    <source>
        <dbReference type="ARBA" id="ARBA00022723"/>
    </source>
</evidence>
<evidence type="ECO:0000313" key="16">
    <source>
        <dbReference type="Proteomes" id="UP000799779"/>
    </source>
</evidence>
<dbReference type="InterPro" id="IPR002403">
    <property type="entry name" value="Cyt_P450_E_grp-IV"/>
</dbReference>
<dbReference type="AlphaFoldDB" id="A0A6A5VW05"/>
<dbReference type="GO" id="GO:0020037">
    <property type="term" value="F:heme binding"/>
    <property type="evidence" value="ECO:0007669"/>
    <property type="project" value="InterPro"/>
</dbReference>
<feature type="binding site" description="axial binding residue" evidence="13">
    <location>
        <position position="464"/>
    </location>
    <ligand>
        <name>heme</name>
        <dbReference type="ChEBI" id="CHEBI:30413"/>
    </ligand>
    <ligandPart>
        <name>Fe</name>
        <dbReference type="ChEBI" id="CHEBI:18248"/>
    </ligandPart>
</feature>
<reference evidence="15" key="1">
    <citation type="journal article" date="2020" name="Stud. Mycol.">
        <title>101 Dothideomycetes genomes: a test case for predicting lifestyles and emergence of pathogens.</title>
        <authorList>
            <person name="Haridas S."/>
            <person name="Albert R."/>
            <person name="Binder M."/>
            <person name="Bloem J."/>
            <person name="Labutti K."/>
            <person name="Salamov A."/>
            <person name="Andreopoulos B."/>
            <person name="Baker S."/>
            <person name="Barry K."/>
            <person name="Bills G."/>
            <person name="Bluhm B."/>
            <person name="Cannon C."/>
            <person name="Castanera R."/>
            <person name="Culley D."/>
            <person name="Daum C."/>
            <person name="Ezra D."/>
            <person name="Gonzalez J."/>
            <person name="Henrissat B."/>
            <person name="Kuo A."/>
            <person name="Liang C."/>
            <person name="Lipzen A."/>
            <person name="Lutzoni F."/>
            <person name="Magnuson J."/>
            <person name="Mondo S."/>
            <person name="Nolan M."/>
            <person name="Ohm R."/>
            <person name="Pangilinan J."/>
            <person name="Park H.-J."/>
            <person name="Ramirez L."/>
            <person name="Alfaro M."/>
            <person name="Sun H."/>
            <person name="Tritt A."/>
            <person name="Yoshinaga Y."/>
            <person name="Zwiers L.-H."/>
            <person name="Turgeon B."/>
            <person name="Goodwin S."/>
            <person name="Spatafora J."/>
            <person name="Crous P."/>
            <person name="Grigoriev I."/>
        </authorList>
    </citation>
    <scope>NUCLEOTIDE SEQUENCE</scope>
    <source>
        <strain evidence="15">CBS 123094</strain>
    </source>
</reference>
<organism evidence="15 16">
    <name type="scientific">Amniculicola lignicola CBS 123094</name>
    <dbReference type="NCBI Taxonomy" id="1392246"/>
    <lineage>
        <taxon>Eukaryota</taxon>
        <taxon>Fungi</taxon>
        <taxon>Dikarya</taxon>
        <taxon>Ascomycota</taxon>
        <taxon>Pezizomycotina</taxon>
        <taxon>Dothideomycetes</taxon>
        <taxon>Pleosporomycetidae</taxon>
        <taxon>Pleosporales</taxon>
        <taxon>Amniculicolaceae</taxon>
        <taxon>Amniculicola</taxon>
    </lineage>
</organism>
<evidence type="ECO:0000256" key="2">
    <source>
        <dbReference type="ARBA" id="ARBA00004370"/>
    </source>
</evidence>
<evidence type="ECO:0000256" key="1">
    <source>
        <dbReference type="ARBA" id="ARBA00001971"/>
    </source>
</evidence>
<comment type="pathway">
    <text evidence="3">Mycotoxin biosynthesis.</text>
</comment>
<evidence type="ECO:0000256" key="5">
    <source>
        <dbReference type="ARBA" id="ARBA00022617"/>
    </source>
</evidence>
<evidence type="ECO:0000256" key="12">
    <source>
        <dbReference type="ARBA" id="ARBA00023136"/>
    </source>
</evidence>
<proteinExistence type="inferred from homology"/>
<evidence type="ECO:0000256" key="10">
    <source>
        <dbReference type="ARBA" id="ARBA00023004"/>
    </source>
</evidence>
<keyword evidence="8 14" id="KW-1133">Transmembrane helix</keyword>
<dbReference type="OrthoDB" id="1844152at2759"/>
<comment type="similarity">
    <text evidence="4">Belongs to the cytochrome P450 family.</text>
</comment>
<dbReference type="GO" id="GO:0016020">
    <property type="term" value="C:membrane"/>
    <property type="evidence" value="ECO:0007669"/>
    <property type="project" value="UniProtKB-SubCell"/>
</dbReference>
<dbReference type="PANTHER" id="PTHR46206">
    <property type="entry name" value="CYTOCHROME P450"/>
    <property type="match status" value="1"/>
</dbReference>
<evidence type="ECO:0000256" key="8">
    <source>
        <dbReference type="ARBA" id="ARBA00022989"/>
    </source>
</evidence>
<feature type="transmembrane region" description="Helical" evidence="14">
    <location>
        <begin position="12"/>
        <end position="40"/>
    </location>
</feature>
<keyword evidence="12 14" id="KW-0472">Membrane</keyword>
<keyword evidence="9" id="KW-0560">Oxidoreductase</keyword>
<comment type="subcellular location">
    <subcellularLocation>
        <location evidence="2">Membrane</location>
    </subcellularLocation>
</comment>
<evidence type="ECO:0000256" key="13">
    <source>
        <dbReference type="PIRSR" id="PIRSR602403-1"/>
    </source>
</evidence>
<dbReference type="Pfam" id="PF00067">
    <property type="entry name" value="p450"/>
    <property type="match status" value="1"/>
</dbReference>
<dbReference type="Proteomes" id="UP000799779">
    <property type="component" value="Unassembled WGS sequence"/>
</dbReference>